<protein>
    <submittedName>
        <fullName evidence="2">Uncharacterized protein</fullName>
    </submittedName>
</protein>
<evidence type="ECO:0000256" key="1">
    <source>
        <dbReference type="SAM" id="MobiDB-lite"/>
    </source>
</evidence>
<gene>
    <name evidence="2" type="ORF">IAR55_006498</name>
</gene>
<proteinExistence type="predicted"/>
<sequence>MADTATSSNYYQVASHDDADATATVTQQDDAIVTPADEESTPVDKATARQQRIAAAVQRSKTEYRPEHAYTERQWFQSEASDRNVLNQRKIDRQHLEFVTAALYHADPPEYRAALDIVLSVFNPSAKSMGGLNRELLDIGIRSAIACDDGPAAVALADSSRRLFAGLAASAADAYIVAGRPYAAFSPLLVSISAFGIHYPTLRRLASVLAEIRDRKAAEGQTSTATGNLCQLVLRAADWRKRSFDRSLFGSVNSVETMPVQLTDASQEMQAMSMAAVAKELGLNKEDTKALEGVWKRLTKGIKNAEMDTTTEKGVREL</sequence>
<keyword evidence="3" id="KW-1185">Reference proteome</keyword>
<dbReference type="KEGG" id="kne:92183756"/>
<reference evidence="2 3" key="1">
    <citation type="journal article" date="2024" name="bioRxiv">
        <title>Comparative genomics of Cryptococcus and Kwoniella reveals pathogenesis evolution and contrasting karyotype dynamics via intercentromeric recombination or chromosome fusion.</title>
        <authorList>
            <person name="Coelho M.A."/>
            <person name="David-Palma M."/>
            <person name="Shea T."/>
            <person name="Bowers K."/>
            <person name="McGinley-Smith S."/>
            <person name="Mohammad A.W."/>
            <person name="Gnirke A."/>
            <person name="Yurkov A.M."/>
            <person name="Nowrousian M."/>
            <person name="Sun S."/>
            <person name="Cuomo C.A."/>
            <person name="Heitman J."/>
        </authorList>
    </citation>
    <scope>NUCLEOTIDE SEQUENCE [LARGE SCALE GENOMIC DNA]</scope>
    <source>
        <strain evidence="2 3">CBS 13917</strain>
    </source>
</reference>
<name>A0AAW0YU08_9TREE</name>
<feature type="region of interest" description="Disordered" evidence="1">
    <location>
        <begin position="21"/>
        <end position="47"/>
    </location>
</feature>
<evidence type="ECO:0000313" key="3">
    <source>
        <dbReference type="Proteomes" id="UP001388673"/>
    </source>
</evidence>
<dbReference type="RefSeq" id="XP_066799875.1">
    <property type="nucleotide sequence ID" value="XM_066949581.1"/>
</dbReference>
<evidence type="ECO:0000313" key="2">
    <source>
        <dbReference type="EMBL" id="KAK8844651.1"/>
    </source>
</evidence>
<dbReference type="GeneID" id="92183756"/>
<comment type="caution">
    <text evidence="2">The sequence shown here is derived from an EMBL/GenBank/DDBJ whole genome shotgun (WGS) entry which is preliminary data.</text>
</comment>
<dbReference type="AlphaFoldDB" id="A0AAW0YU08"/>
<accession>A0AAW0YU08</accession>
<dbReference type="Proteomes" id="UP001388673">
    <property type="component" value="Unassembled WGS sequence"/>
</dbReference>
<organism evidence="2 3">
    <name type="scientific">Kwoniella newhampshirensis</name>
    <dbReference type="NCBI Taxonomy" id="1651941"/>
    <lineage>
        <taxon>Eukaryota</taxon>
        <taxon>Fungi</taxon>
        <taxon>Dikarya</taxon>
        <taxon>Basidiomycota</taxon>
        <taxon>Agaricomycotina</taxon>
        <taxon>Tremellomycetes</taxon>
        <taxon>Tremellales</taxon>
        <taxon>Cryptococcaceae</taxon>
        <taxon>Kwoniella</taxon>
    </lineage>
</organism>
<dbReference type="EMBL" id="JBCAWK010000013">
    <property type="protein sequence ID" value="KAK8844651.1"/>
    <property type="molecule type" value="Genomic_DNA"/>
</dbReference>